<feature type="region of interest" description="Disordered" evidence="1">
    <location>
        <begin position="46"/>
        <end position="73"/>
    </location>
</feature>
<organism evidence="2 3">
    <name type="scientific">Arthrobacter globiformis (strain ATCC 8010 / DSM 20124 / JCM 1332 / NBRC 12137 / NCIMB 8907 / NRRL B-2979 / 168)</name>
    <dbReference type="NCBI Taxonomy" id="1077972"/>
    <lineage>
        <taxon>Bacteria</taxon>
        <taxon>Bacillati</taxon>
        <taxon>Actinomycetota</taxon>
        <taxon>Actinomycetes</taxon>
        <taxon>Micrococcales</taxon>
        <taxon>Micrococcaceae</taxon>
        <taxon>Arthrobacter</taxon>
    </lineage>
</organism>
<dbReference type="AlphaFoldDB" id="H0QND4"/>
<dbReference type="STRING" id="1077972.ARGLB_064_00980"/>
<accession>H0QND4</accession>
<reference evidence="2 3" key="1">
    <citation type="submission" date="2011-12" db="EMBL/GenBank/DDBJ databases">
        <title>Whole genome shotgun sequence of Arthrobacter globiformis NBRC 12137.</title>
        <authorList>
            <person name="Miyazawa S."/>
            <person name="Hosoyama A."/>
            <person name="Tsuchikane K."/>
            <person name="Katsumata H."/>
            <person name="Yamazaki S."/>
            <person name="Fujita N."/>
        </authorList>
    </citation>
    <scope>NUCLEOTIDE SEQUENCE [LARGE SCALE GENOMIC DNA]</scope>
    <source>
        <strain evidence="2 3">NBRC 12137</strain>
    </source>
</reference>
<comment type="caution">
    <text evidence="2">The sequence shown here is derived from an EMBL/GenBank/DDBJ whole genome shotgun (WGS) entry which is preliminary data.</text>
</comment>
<evidence type="ECO:0000256" key="1">
    <source>
        <dbReference type="SAM" id="MobiDB-lite"/>
    </source>
</evidence>
<feature type="compositionally biased region" description="Basic and acidic residues" evidence="1">
    <location>
        <begin position="64"/>
        <end position="73"/>
    </location>
</feature>
<dbReference type="Proteomes" id="UP000003828">
    <property type="component" value="Unassembled WGS sequence"/>
</dbReference>
<gene>
    <name evidence="2" type="ORF">ARGLB_064_00980</name>
</gene>
<feature type="compositionally biased region" description="Polar residues" evidence="1">
    <location>
        <begin position="51"/>
        <end position="61"/>
    </location>
</feature>
<protein>
    <submittedName>
        <fullName evidence="2">Uncharacterized protein</fullName>
    </submittedName>
</protein>
<dbReference type="EMBL" id="BAEG01000064">
    <property type="protein sequence ID" value="GAB14335.1"/>
    <property type="molecule type" value="Genomic_DNA"/>
</dbReference>
<proteinExistence type="predicted"/>
<evidence type="ECO:0000313" key="3">
    <source>
        <dbReference type="Proteomes" id="UP000003828"/>
    </source>
</evidence>
<sequence>MACKALVNGYDSVCHAKNARFNSGSQFAQPACLTGLHKAAAVKILHPHSRGGTTSTESGAYQSDGRRKQGRTD</sequence>
<keyword evidence="3" id="KW-1185">Reference proteome</keyword>
<name>H0QND4_ARTG1</name>
<evidence type="ECO:0000313" key="2">
    <source>
        <dbReference type="EMBL" id="GAB14335.1"/>
    </source>
</evidence>